<sequence length="82" mass="8787">MMCGMIAFGTLNNIATIIPRYSEPANFVIAGTSSAGYLATLVSQLATSHMKSTRDLDLGGIWGHSPKSRHRLRCGQTVYTAA</sequence>
<dbReference type="AlphaFoldDB" id="A0A0G2IDL8"/>
<organism evidence="1 2">
    <name type="scientific">[Emmonsia] crescens</name>
    <dbReference type="NCBI Taxonomy" id="73230"/>
    <lineage>
        <taxon>Eukaryota</taxon>
        <taxon>Fungi</taxon>
        <taxon>Dikarya</taxon>
        <taxon>Ascomycota</taxon>
        <taxon>Pezizomycotina</taxon>
        <taxon>Eurotiomycetes</taxon>
        <taxon>Eurotiomycetidae</taxon>
        <taxon>Onygenales</taxon>
        <taxon>Ajellomycetaceae</taxon>
        <taxon>Emergomyces</taxon>
    </lineage>
</organism>
<dbReference type="VEuPathDB" id="FungiDB:EMCG_05961"/>
<accession>A0A0G2IDL8</accession>
<dbReference type="OrthoDB" id="4182308at2759"/>
<comment type="caution">
    <text evidence="1">The sequence shown here is derived from an EMBL/GenBank/DDBJ whole genome shotgun (WGS) entry which is preliminary data.</text>
</comment>
<name>A0A0G2IDL8_9EURO</name>
<evidence type="ECO:0000313" key="2">
    <source>
        <dbReference type="Proteomes" id="UP000034164"/>
    </source>
</evidence>
<proteinExistence type="predicted"/>
<reference evidence="2" key="1">
    <citation type="journal article" date="2015" name="PLoS Genet.">
        <title>The dynamic genome and transcriptome of the human fungal pathogen Blastomyces and close relative Emmonsia.</title>
        <authorList>
            <person name="Munoz J.F."/>
            <person name="Gauthier G.M."/>
            <person name="Desjardins C.A."/>
            <person name="Gallo J.E."/>
            <person name="Holder J."/>
            <person name="Sullivan T.D."/>
            <person name="Marty A.J."/>
            <person name="Carmen J.C."/>
            <person name="Chen Z."/>
            <person name="Ding L."/>
            <person name="Gujja S."/>
            <person name="Magrini V."/>
            <person name="Misas E."/>
            <person name="Mitreva M."/>
            <person name="Priest M."/>
            <person name="Saif S."/>
            <person name="Whiston E.A."/>
            <person name="Young S."/>
            <person name="Zeng Q."/>
            <person name="Goldman W.E."/>
            <person name="Mardis E.R."/>
            <person name="Taylor J.W."/>
            <person name="McEwen J.G."/>
            <person name="Clay O.K."/>
            <person name="Klein B.S."/>
            <person name="Cuomo C.A."/>
        </authorList>
    </citation>
    <scope>NUCLEOTIDE SEQUENCE [LARGE SCALE GENOMIC DNA]</scope>
    <source>
        <strain evidence="2">UAMH 3008</strain>
    </source>
</reference>
<dbReference type="EMBL" id="LCZI01000115">
    <property type="protein sequence ID" value="KKZ68375.1"/>
    <property type="molecule type" value="Genomic_DNA"/>
</dbReference>
<gene>
    <name evidence="1" type="ORF">EMCG_05961</name>
</gene>
<dbReference type="Proteomes" id="UP000034164">
    <property type="component" value="Unassembled WGS sequence"/>
</dbReference>
<protein>
    <submittedName>
        <fullName evidence="1">Uncharacterized protein</fullName>
    </submittedName>
</protein>
<evidence type="ECO:0000313" key="1">
    <source>
        <dbReference type="EMBL" id="KKZ68375.1"/>
    </source>
</evidence>